<keyword evidence="3" id="KW-1185">Reference proteome</keyword>
<organism evidence="2 3">
    <name type="scientific">Ectothiorhodosinus mongolicus</name>
    <dbReference type="NCBI Taxonomy" id="233100"/>
    <lineage>
        <taxon>Bacteria</taxon>
        <taxon>Pseudomonadati</taxon>
        <taxon>Pseudomonadota</taxon>
        <taxon>Gammaproteobacteria</taxon>
        <taxon>Chromatiales</taxon>
        <taxon>Ectothiorhodospiraceae</taxon>
        <taxon>Ectothiorhodosinus</taxon>
    </lineage>
</organism>
<evidence type="ECO:0000313" key="3">
    <source>
        <dbReference type="Proteomes" id="UP000223759"/>
    </source>
</evidence>
<dbReference type="PANTHER" id="PTHR46438:SF2">
    <property type="entry name" value="ALPHA_BETA-HYDROLASES SUPERFAMILY PROTEIN"/>
    <property type="match status" value="1"/>
</dbReference>
<dbReference type="OrthoDB" id="9808398at2"/>
<dbReference type="AlphaFoldDB" id="A0A1R3VYS1"/>
<dbReference type="InterPro" id="IPR029058">
    <property type="entry name" value="AB_hydrolase_fold"/>
</dbReference>
<dbReference type="RefSeq" id="WP_084178666.1">
    <property type="nucleotide sequence ID" value="NZ_CP023018.1"/>
</dbReference>
<evidence type="ECO:0000313" key="2">
    <source>
        <dbReference type="EMBL" id="SIT70238.1"/>
    </source>
</evidence>
<accession>A0A1R3VYS1</accession>
<feature type="region of interest" description="Disordered" evidence="1">
    <location>
        <begin position="1"/>
        <end position="20"/>
    </location>
</feature>
<dbReference type="STRING" id="233100.SAMN05216526_1269"/>
<dbReference type="EMBL" id="FTPK01000002">
    <property type="protein sequence ID" value="SIT70238.1"/>
    <property type="molecule type" value="Genomic_DNA"/>
</dbReference>
<dbReference type="Proteomes" id="UP000223759">
    <property type="component" value="Unassembled WGS sequence"/>
</dbReference>
<protein>
    <submittedName>
        <fullName evidence="2">Pimeloyl-ACP methyl ester carboxylesterase</fullName>
    </submittedName>
</protein>
<gene>
    <name evidence="2" type="ORF">SAMN05216526_1269</name>
</gene>
<name>A0A1R3VYS1_9GAMM</name>
<dbReference type="Gene3D" id="3.40.50.1820">
    <property type="entry name" value="alpha/beta hydrolase"/>
    <property type="match status" value="1"/>
</dbReference>
<proteinExistence type="predicted"/>
<sequence>MKQTVTSPLPPALSGEHSYIDDPQTGRLSLYAHIEPDAAKARPLLLIHSVNAAGSAYEIKPIYDHFLGSRPVYALELPGFGRSDRSDRNYTPRLMTDAILRGVSELRSRHQDMTIDALSLSLGSEFLARAAAEQPQWLHSIAMISPTGFKGTTRRDGPPGSTRGMPWLYAMFTRPPWSQSVYNALTRRSVVRFFLNKAWGSKNIDEGLLDYSTTTTNQPGAMHAPYHFLSGNLFSNDITRVYESLKIPVFMTHGDRGDFVDYRGVGLFADNPQWDIHLLEAGALPYFEIPETFFKHYDAFLQKHAETARPLADQPNE</sequence>
<evidence type="ECO:0000256" key="1">
    <source>
        <dbReference type="SAM" id="MobiDB-lite"/>
    </source>
</evidence>
<reference evidence="2 3" key="1">
    <citation type="submission" date="2017-01" db="EMBL/GenBank/DDBJ databases">
        <authorList>
            <person name="Mah S.A."/>
            <person name="Swanson W.J."/>
            <person name="Moy G.W."/>
            <person name="Vacquier V.D."/>
        </authorList>
    </citation>
    <scope>NUCLEOTIDE SEQUENCE [LARGE SCALE GENOMIC DNA]</scope>
    <source>
        <strain evidence="2 3">M9</strain>
    </source>
</reference>
<dbReference type="PANTHER" id="PTHR46438">
    <property type="entry name" value="ALPHA/BETA-HYDROLASES SUPERFAMILY PROTEIN"/>
    <property type="match status" value="1"/>
</dbReference>
<dbReference type="SUPFAM" id="SSF53474">
    <property type="entry name" value="alpha/beta-Hydrolases"/>
    <property type="match status" value="1"/>
</dbReference>